<dbReference type="InParanoid" id="C0NYL8"/>
<dbReference type="EMBL" id="GG663377">
    <property type="protein sequence ID" value="EEH03308.1"/>
    <property type="molecule type" value="Genomic_DNA"/>
</dbReference>
<dbReference type="RefSeq" id="XP_045283789.1">
    <property type="nucleotide sequence ID" value="XM_045435297.1"/>
</dbReference>
<name>C0NYL8_AJECG</name>
<proteinExistence type="predicted"/>
<organism evidence="1 2">
    <name type="scientific">Ajellomyces capsulatus (strain G186AR / H82 / ATCC MYA-2454 / RMSCC 2432)</name>
    <name type="common">Darling's disease fungus</name>
    <name type="synonym">Histoplasma capsulatum</name>
    <dbReference type="NCBI Taxonomy" id="447093"/>
    <lineage>
        <taxon>Eukaryota</taxon>
        <taxon>Fungi</taxon>
        <taxon>Dikarya</taxon>
        <taxon>Ascomycota</taxon>
        <taxon>Pezizomycotina</taxon>
        <taxon>Eurotiomycetes</taxon>
        <taxon>Eurotiomycetidae</taxon>
        <taxon>Onygenales</taxon>
        <taxon>Ajellomycetaceae</taxon>
        <taxon>Histoplasma</taxon>
    </lineage>
</organism>
<gene>
    <name evidence="1" type="ORF">HCBG_08248</name>
</gene>
<accession>C0NYL8</accession>
<protein>
    <submittedName>
        <fullName evidence="1">Uncharacterized protein</fullName>
    </submittedName>
</protein>
<evidence type="ECO:0000313" key="1">
    <source>
        <dbReference type="EMBL" id="EEH03308.1"/>
    </source>
</evidence>
<reference evidence="1" key="1">
    <citation type="submission" date="2009-02" db="EMBL/GenBank/DDBJ databases">
        <title>The Genome Sequence of Ajellomyces capsulatus strain G186AR.</title>
        <authorList>
            <consortium name="The Broad Institute Genome Sequencing Platform"/>
            <person name="Champion M."/>
            <person name="Cuomo C."/>
            <person name="Ma L.-J."/>
            <person name="Henn M.R."/>
            <person name="Sil A."/>
            <person name="Goldman B."/>
            <person name="Young S.K."/>
            <person name="Kodira C.D."/>
            <person name="Zeng Q."/>
            <person name="Koehrsen M."/>
            <person name="Alvarado L."/>
            <person name="Berlin A."/>
            <person name="Borenstein D."/>
            <person name="Chen Z."/>
            <person name="Engels R."/>
            <person name="Freedman E."/>
            <person name="Gellesch M."/>
            <person name="Goldberg J."/>
            <person name="Griggs A."/>
            <person name="Gujja S."/>
            <person name="Heiman D."/>
            <person name="Hepburn T."/>
            <person name="Howarth C."/>
            <person name="Jen D."/>
            <person name="Larson L."/>
            <person name="Lewis B."/>
            <person name="Mehta T."/>
            <person name="Park D."/>
            <person name="Pearson M."/>
            <person name="Roberts A."/>
            <person name="Saif S."/>
            <person name="Shea T."/>
            <person name="Shenoy N."/>
            <person name="Sisk P."/>
            <person name="Stolte C."/>
            <person name="Sykes S."/>
            <person name="Walk T."/>
            <person name="White J."/>
            <person name="Yandava C."/>
            <person name="Klein B."/>
            <person name="McEwen J.G."/>
            <person name="Puccia R."/>
            <person name="Goldman G.H."/>
            <person name="Felipe M.S."/>
            <person name="Nino-Vega G."/>
            <person name="San-Blas G."/>
            <person name="Taylor J."/>
            <person name="Mendoza L."/>
            <person name="Galagan J."/>
            <person name="Nusbaum C."/>
            <person name="Birren B."/>
        </authorList>
    </citation>
    <scope>NUCLEOTIDE SEQUENCE</scope>
    <source>
        <strain evidence="1">G186AR</strain>
    </source>
</reference>
<dbReference type="Proteomes" id="UP000001631">
    <property type="component" value="Unassembled WGS sequence"/>
</dbReference>
<dbReference type="HOGENOM" id="CLU_2305230_0_0_1"/>
<keyword evidence="2" id="KW-1185">Reference proteome</keyword>
<dbReference type="GeneID" id="69041264"/>
<evidence type="ECO:0000313" key="2">
    <source>
        <dbReference type="Proteomes" id="UP000001631"/>
    </source>
</evidence>
<sequence length="100" mass="10856">MADHKRKTRLALARDLQLAGWEVCVYRIKAVAIAKRLLANSQQGVVSSISLAGWNGIPPGSRGWREYDVPSPPEIIASRYGEGVDEGETEGGIANAHFQP</sequence>
<dbReference type="AlphaFoldDB" id="C0NYL8"/>